<proteinExistence type="predicted"/>
<evidence type="ECO:0000313" key="2">
    <source>
        <dbReference type="EMBL" id="MCI78663.1"/>
    </source>
</evidence>
<feature type="region of interest" description="Disordered" evidence="1">
    <location>
        <begin position="42"/>
        <end position="61"/>
    </location>
</feature>
<accession>A0A392UTW8</accession>
<reference evidence="2 3" key="1">
    <citation type="journal article" date="2018" name="Front. Plant Sci.">
        <title>Red Clover (Trifolium pratense) and Zigzag Clover (T. medium) - A Picture of Genomic Similarities and Differences.</title>
        <authorList>
            <person name="Dluhosova J."/>
            <person name="Istvanek J."/>
            <person name="Nedelnik J."/>
            <person name="Repkova J."/>
        </authorList>
    </citation>
    <scope>NUCLEOTIDE SEQUENCE [LARGE SCALE GENOMIC DNA]</scope>
    <source>
        <strain evidence="3">cv. 10/8</strain>
        <tissue evidence="2">Leaf</tissue>
    </source>
</reference>
<evidence type="ECO:0000313" key="3">
    <source>
        <dbReference type="Proteomes" id="UP000265520"/>
    </source>
</evidence>
<evidence type="ECO:0000256" key="1">
    <source>
        <dbReference type="SAM" id="MobiDB-lite"/>
    </source>
</evidence>
<feature type="non-terminal residue" evidence="2">
    <location>
        <position position="76"/>
    </location>
</feature>
<organism evidence="2 3">
    <name type="scientific">Trifolium medium</name>
    <dbReference type="NCBI Taxonomy" id="97028"/>
    <lineage>
        <taxon>Eukaryota</taxon>
        <taxon>Viridiplantae</taxon>
        <taxon>Streptophyta</taxon>
        <taxon>Embryophyta</taxon>
        <taxon>Tracheophyta</taxon>
        <taxon>Spermatophyta</taxon>
        <taxon>Magnoliopsida</taxon>
        <taxon>eudicotyledons</taxon>
        <taxon>Gunneridae</taxon>
        <taxon>Pentapetalae</taxon>
        <taxon>rosids</taxon>
        <taxon>fabids</taxon>
        <taxon>Fabales</taxon>
        <taxon>Fabaceae</taxon>
        <taxon>Papilionoideae</taxon>
        <taxon>50 kb inversion clade</taxon>
        <taxon>NPAAA clade</taxon>
        <taxon>Hologalegina</taxon>
        <taxon>IRL clade</taxon>
        <taxon>Trifolieae</taxon>
        <taxon>Trifolium</taxon>
    </lineage>
</organism>
<dbReference type="Proteomes" id="UP000265520">
    <property type="component" value="Unassembled WGS sequence"/>
</dbReference>
<feature type="non-terminal residue" evidence="2">
    <location>
        <position position="1"/>
    </location>
</feature>
<sequence length="76" mass="7361">DGAGCDGSGGAIDKDGEFIVGGVGCECDDDGGRGAIDTGGEFIRGEVGGDEGGGAIDKDGEYIRGGELGSAMNSCR</sequence>
<name>A0A392UTW8_9FABA</name>
<protein>
    <submittedName>
        <fullName evidence="2">Uncharacterized protein</fullName>
    </submittedName>
</protein>
<comment type="caution">
    <text evidence="2">The sequence shown here is derived from an EMBL/GenBank/DDBJ whole genome shotgun (WGS) entry which is preliminary data.</text>
</comment>
<dbReference type="AlphaFoldDB" id="A0A392UTW8"/>
<gene>
    <name evidence="2" type="ORF">A2U01_0099934</name>
</gene>
<keyword evidence="3" id="KW-1185">Reference proteome</keyword>
<dbReference type="EMBL" id="LXQA010955920">
    <property type="protein sequence ID" value="MCI78663.1"/>
    <property type="molecule type" value="Genomic_DNA"/>
</dbReference>